<dbReference type="AlphaFoldDB" id="A0A6G1GXV2"/>
<feature type="region of interest" description="Disordered" evidence="1">
    <location>
        <begin position="482"/>
        <end position="522"/>
    </location>
</feature>
<name>A0A6G1GXV2_9PEZI</name>
<feature type="region of interest" description="Disordered" evidence="1">
    <location>
        <begin position="348"/>
        <end position="374"/>
    </location>
</feature>
<proteinExistence type="predicted"/>
<dbReference type="EMBL" id="ML977161">
    <property type="protein sequence ID" value="KAF1985579.1"/>
    <property type="molecule type" value="Genomic_DNA"/>
</dbReference>
<feature type="compositionally biased region" description="Basic residues" evidence="1">
    <location>
        <begin position="54"/>
        <end position="77"/>
    </location>
</feature>
<organism evidence="2 3">
    <name type="scientific">Aulographum hederae CBS 113979</name>
    <dbReference type="NCBI Taxonomy" id="1176131"/>
    <lineage>
        <taxon>Eukaryota</taxon>
        <taxon>Fungi</taxon>
        <taxon>Dikarya</taxon>
        <taxon>Ascomycota</taxon>
        <taxon>Pezizomycotina</taxon>
        <taxon>Dothideomycetes</taxon>
        <taxon>Pleosporomycetidae</taxon>
        <taxon>Aulographales</taxon>
        <taxon>Aulographaceae</taxon>
    </lineage>
</organism>
<reference evidence="2" key="1">
    <citation type="journal article" date="2020" name="Stud. Mycol.">
        <title>101 Dothideomycetes genomes: a test case for predicting lifestyles and emergence of pathogens.</title>
        <authorList>
            <person name="Haridas S."/>
            <person name="Albert R."/>
            <person name="Binder M."/>
            <person name="Bloem J."/>
            <person name="Labutti K."/>
            <person name="Salamov A."/>
            <person name="Andreopoulos B."/>
            <person name="Baker S."/>
            <person name="Barry K."/>
            <person name="Bills G."/>
            <person name="Bluhm B."/>
            <person name="Cannon C."/>
            <person name="Castanera R."/>
            <person name="Culley D."/>
            <person name="Daum C."/>
            <person name="Ezra D."/>
            <person name="Gonzalez J."/>
            <person name="Henrissat B."/>
            <person name="Kuo A."/>
            <person name="Liang C."/>
            <person name="Lipzen A."/>
            <person name="Lutzoni F."/>
            <person name="Magnuson J."/>
            <person name="Mondo S."/>
            <person name="Nolan M."/>
            <person name="Ohm R."/>
            <person name="Pangilinan J."/>
            <person name="Park H.-J."/>
            <person name="Ramirez L."/>
            <person name="Alfaro M."/>
            <person name="Sun H."/>
            <person name="Tritt A."/>
            <person name="Yoshinaga Y."/>
            <person name="Zwiers L.-H."/>
            <person name="Turgeon B."/>
            <person name="Goodwin S."/>
            <person name="Spatafora J."/>
            <person name="Crous P."/>
            <person name="Grigoriev I."/>
        </authorList>
    </citation>
    <scope>NUCLEOTIDE SEQUENCE</scope>
    <source>
        <strain evidence="2">CBS 113979</strain>
    </source>
</reference>
<evidence type="ECO:0000313" key="2">
    <source>
        <dbReference type="EMBL" id="KAF1985579.1"/>
    </source>
</evidence>
<evidence type="ECO:0000313" key="3">
    <source>
        <dbReference type="Proteomes" id="UP000800041"/>
    </source>
</evidence>
<feature type="compositionally biased region" description="Low complexity" evidence="1">
    <location>
        <begin position="44"/>
        <end position="53"/>
    </location>
</feature>
<feature type="compositionally biased region" description="Low complexity" evidence="1">
    <location>
        <begin position="78"/>
        <end position="94"/>
    </location>
</feature>
<accession>A0A6G1GXV2</accession>
<gene>
    <name evidence="2" type="ORF">K402DRAFT_104288</name>
</gene>
<feature type="region of interest" description="Disordered" evidence="1">
    <location>
        <begin position="749"/>
        <end position="775"/>
    </location>
</feature>
<feature type="region of interest" description="Disordered" evidence="1">
    <location>
        <begin position="1"/>
        <end position="94"/>
    </location>
</feature>
<protein>
    <submittedName>
        <fullName evidence="2">Uncharacterized protein</fullName>
    </submittedName>
</protein>
<feature type="compositionally biased region" description="Basic and acidic residues" evidence="1">
    <location>
        <begin position="761"/>
        <end position="775"/>
    </location>
</feature>
<keyword evidence="3" id="KW-1185">Reference proteome</keyword>
<feature type="compositionally biased region" description="Polar residues" evidence="1">
    <location>
        <begin position="225"/>
        <end position="234"/>
    </location>
</feature>
<feature type="compositionally biased region" description="Low complexity" evidence="1">
    <location>
        <begin position="195"/>
        <end position="224"/>
    </location>
</feature>
<dbReference type="Proteomes" id="UP000800041">
    <property type="component" value="Unassembled WGS sequence"/>
</dbReference>
<feature type="region of interest" description="Disordered" evidence="1">
    <location>
        <begin position="615"/>
        <end position="656"/>
    </location>
</feature>
<sequence>MSFLRMGSTDRGRGREHHRNHFTNNSGSGSGGASTRLAQNQTYRPTTSTSTHRSTSHRPRDHPHPLPPHHLHRRRRSSGAATAGSTTTNPPFTFFSREDMELSLKTFTPLDFEMFVLSRRSGSGGGGGSSSAAEQKDRVHTFTSFAGNAPGREPWRADLLVRADEVWGWRIKFPPLSECLDGSFSSGASLISPSAASGSGSPAPTSATTATSSSSLPASLSLSGKTAQSSMTSPTDPPVAAFTSPVLLCTASLALMTELPKGAELAIRFEIGHHSQALAPYSRVYCKSRFFDDGRAGNEGEARVELEDGGRGAKRLGTVPFLSEGWAGKIVEMAKLLREAKVLREGRRNGIKKRGPGDQDEEADRNEEKNAIEQAEDLEERVRAVLKRFTAVQEVSGVVKDDRGRGRDGGEDKVRLMTILWKFECAAPGEAGATTWRRVALKSDPKREDGGIADGLGGSVGLLSATGHQQHEHGLEHPQMHLHDHHHHHQQNGYQHHLQDPTAPDANDHFGPLSSLPLPHDQDFDVGAHHPFDLNDLSSLAFRATTAGSQGPHDMYPPLNESNDIDFTGGHIQICMDDGGVGVGMGAEAGMDVDVDPGVAGEGGYGDLGVGVVGDVSSGHHGHPHSHGEMRGGHVDVSGDYSQAPDDGSILSHPHHHENLAYDPLSLRTGAVAGADPHEQGQWGDFGGFFDGGNFSVGGAGFDVAVGGEREMALDEGMEMGDMGMEQVWELGAEGGGNMEVRGVLGSPIGDLDGGAGGDEGAQRDMERVEEMDGL</sequence>
<evidence type="ECO:0000256" key="1">
    <source>
        <dbReference type="SAM" id="MobiDB-lite"/>
    </source>
</evidence>
<feature type="region of interest" description="Disordered" evidence="1">
    <location>
        <begin position="195"/>
        <end position="236"/>
    </location>
</feature>